<evidence type="ECO:0000256" key="1">
    <source>
        <dbReference type="SAM" id="SignalP"/>
    </source>
</evidence>
<dbReference type="InterPro" id="IPR021307">
    <property type="entry name" value="DUF2884"/>
</dbReference>
<dbReference type="eggNOG" id="ENOG502Z7W2">
    <property type="taxonomic scope" value="Bacteria"/>
</dbReference>
<comment type="caution">
    <text evidence="2">The sequence shown here is derived from an EMBL/GenBank/DDBJ whole genome shotgun (WGS) entry which is preliminary data.</text>
</comment>
<accession>A0A094LVK3</accession>
<keyword evidence="3" id="KW-1185">Reference proteome</keyword>
<gene>
    <name evidence="2" type="ORF">HR45_02375</name>
</gene>
<evidence type="ECO:0000313" key="3">
    <source>
        <dbReference type="Proteomes" id="UP000029264"/>
    </source>
</evidence>
<dbReference type="AlphaFoldDB" id="A0A094LVK3"/>
<sequence length="261" mass="28824">MKTLVCALALTGSLLAGQAQASVYHSHDSCNISLNYDVTLKQQQLRVAEHDKELYRIEGDKLFVDGKQVPLNAEQQQLIEDYRNGVSAQIPKVITLLDNAMDIATDAVGTSLAPLLGEEGSGKLNEAMANLHERISDLAYHQGDVYYVGASDDSLDEAFGDEFSDDIEKAVMSSLGSIMVNIGKSMMDSDGDSFSEKMEAFGAKMERMGDDIEARMEARSDEIERNADELCESFAELQKLESKVQQQIPELEDYTLISNRH</sequence>
<dbReference type="RefSeq" id="WP_037439265.1">
    <property type="nucleotide sequence ID" value="NZ_JPEO01000001.1"/>
</dbReference>
<dbReference type="Proteomes" id="UP000029264">
    <property type="component" value="Unassembled WGS sequence"/>
</dbReference>
<proteinExistence type="predicted"/>
<name>A0A094LVK3_9GAMM</name>
<feature type="signal peptide" evidence="1">
    <location>
        <begin position="1"/>
        <end position="21"/>
    </location>
</feature>
<dbReference type="EMBL" id="JPEO01000001">
    <property type="protein sequence ID" value="KFZ39253.1"/>
    <property type="molecule type" value="Genomic_DNA"/>
</dbReference>
<keyword evidence="1" id="KW-0732">Signal</keyword>
<evidence type="ECO:0008006" key="4">
    <source>
        <dbReference type="Google" id="ProtNLM"/>
    </source>
</evidence>
<dbReference type="STRING" id="1515746.HR45_02375"/>
<feature type="chain" id="PRO_5001901210" description="Chemotaxis protein" evidence="1">
    <location>
        <begin position="22"/>
        <end position="261"/>
    </location>
</feature>
<evidence type="ECO:0000313" key="2">
    <source>
        <dbReference type="EMBL" id="KFZ39253.1"/>
    </source>
</evidence>
<protein>
    <recommendedName>
        <fullName evidence="4">Chemotaxis protein</fullName>
    </recommendedName>
</protein>
<organism evidence="2 3">
    <name type="scientific">Shewanella mangrovi</name>
    <dbReference type="NCBI Taxonomy" id="1515746"/>
    <lineage>
        <taxon>Bacteria</taxon>
        <taxon>Pseudomonadati</taxon>
        <taxon>Pseudomonadota</taxon>
        <taxon>Gammaproteobacteria</taxon>
        <taxon>Alteromonadales</taxon>
        <taxon>Shewanellaceae</taxon>
        <taxon>Shewanella</taxon>
    </lineage>
</organism>
<dbReference type="OrthoDB" id="6399077at2"/>
<dbReference type="Pfam" id="PF11101">
    <property type="entry name" value="DUF2884"/>
    <property type="match status" value="1"/>
</dbReference>
<reference evidence="2 3" key="1">
    <citation type="submission" date="2014-06" db="EMBL/GenBank/DDBJ databases">
        <title>Shewanella sp. YQH10.</title>
        <authorList>
            <person name="Liu Y."/>
            <person name="Zeng R."/>
        </authorList>
    </citation>
    <scope>NUCLEOTIDE SEQUENCE [LARGE SCALE GENOMIC DNA]</scope>
    <source>
        <strain evidence="2 3">YQH10</strain>
    </source>
</reference>